<accession>A0A5M6I922</accession>
<dbReference type="OrthoDB" id="7362463at2"/>
<evidence type="ECO:0000313" key="1">
    <source>
        <dbReference type="EMBL" id="KAA5604701.1"/>
    </source>
</evidence>
<sequence>MCDDDPIWRDLIQGLTQDDGAAARSHLDAGRPVYSIADDMPPGLLRKDHPDGRAELIRFDRQGDQVVRRL</sequence>
<gene>
    <name evidence="1" type="ORF">F1188_14915</name>
</gene>
<reference evidence="1 2" key="1">
    <citation type="submission" date="2019-09" db="EMBL/GenBank/DDBJ databases">
        <title>Genome sequence of Roseospira marina, one of the more divergent members of the non-sulfur purple photosynthetic bacterial family, the Rhodospirillaceae.</title>
        <authorList>
            <person name="Meyer T."/>
            <person name="Kyndt J."/>
        </authorList>
    </citation>
    <scope>NUCLEOTIDE SEQUENCE [LARGE SCALE GENOMIC DNA]</scope>
    <source>
        <strain evidence="1 2">DSM 15113</strain>
    </source>
</reference>
<evidence type="ECO:0000313" key="2">
    <source>
        <dbReference type="Proteomes" id="UP000324065"/>
    </source>
</evidence>
<dbReference type="RefSeq" id="WP_150063240.1">
    <property type="nucleotide sequence ID" value="NZ_JACHII010000011.1"/>
</dbReference>
<protein>
    <submittedName>
        <fullName evidence="1">Uncharacterized protein</fullName>
    </submittedName>
</protein>
<dbReference type="Proteomes" id="UP000324065">
    <property type="component" value="Unassembled WGS sequence"/>
</dbReference>
<comment type="caution">
    <text evidence="1">The sequence shown here is derived from an EMBL/GenBank/DDBJ whole genome shotgun (WGS) entry which is preliminary data.</text>
</comment>
<dbReference type="EMBL" id="VWPJ01000015">
    <property type="protein sequence ID" value="KAA5604701.1"/>
    <property type="molecule type" value="Genomic_DNA"/>
</dbReference>
<proteinExistence type="predicted"/>
<keyword evidence="2" id="KW-1185">Reference proteome</keyword>
<organism evidence="1 2">
    <name type="scientific">Roseospira marina</name>
    <dbReference type="NCBI Taxonomy" id="140057"/>
    <lineage>
        <taxon>Bacteria</taxon>
        <taxon>Pseudomonadati</taxon>
        <taxon>Pseudomonadota</taxon>
        <taxon>Alphaproteobacteria</taxon>
        <taxon>Rhodospirillales</taxon>
        <taxon>Rhodospirillaceae</taxon>
        <taxon>Roseospira</taxon>
    </lineage>
</organism>
<dbReference type="AlphaFoldDB" id="A0A5M6I922"/>
<name>A0A5M6I922_9PROT</name>